<accession>H6SLX1</accession>
<dbReference type="AlphaFoldDB" id="H6SLX1"/>
<name>H6SLX1_PARPM</name>
<dbReference type="EMBL" id="HE663493">
    <property type="protein sequence ID" value="CCG08986.1"/>
    <property type="molecule type" value="Genomic_DNA"/>
</dbReference>
<dbReference type="HOGENOM" id="CLU_2901310_0_0_5"/>
<dbReference type="KEGG" id="rpm:RSPPHO_02360"/>
<dbReference type="PATRIC" id="fig|1150469.3.peg.2666"/>
<keyword evidence="2" id="KW-1185">Reference proteome</keyword>
<sequence>MPRWKRFLKRIWTKKKRKPPFSPLSHQASLLETRLSGEQRHELEEVLHELEDLRRILFQAGV</sequence>
<proteinExistence type="predicted"/>
<protein>
    <submittedName>
        <fullName evidence="1">Uncharacterized protein</fullName>
    </submittedName>
</protein>
<evidence type="ECO:0000313" key="1">
    <source>
        <dbReference type="EMBL" id="CCG08986.1"/>
    </source>
</evidence>
<evidence type="ECO:0000313" key="2">
    <source>
        <dbReference type="Proteomes" id="UP000033220"/>
    </source>
</evidence>
<reference evidence="1 2" key="1">
    <citation type="submission" date="2012-02" db="EMBL/GenBank/DDBJ databases">
        <title>Shotgun genome sequence of Phaeospirillum photometricum DSM 122.</title>
        <authorList>
            <person name="Duquesne K."/>
            <person name="Sturgis J."/>
        </authorList>
    </citation>
    <scope>NUCLEOTIDE SEQUENCE [LARGE SCALE GENOMIC DNA]</scope>
    <source>
        <strain evidence="2">DSM122</strain>
    </source>
</reference>
<gene>
    <name evidence="1" type="ORF">RSPPHO_02360</name>
</gene>
<organism evidence="1 2">
    <name type="scientific">Pararhodospirillum photometricum DSM 122</name>
    <dbReference type="NCBI Taxonomy" id="1150469"/>
    <lineage>
        <taxon>Bacteria</taxon>
        <taxon>Pseudomonadati</taxon>
        <taxon>Pseudomonadota</taxon>
        <taxon>Alphaproteobacteria</taxon>
        <taxon>Rhodospirillales</taxon>
        <taxon>Rhodospirillaceae</taxon>
        <taxon>Pararhodospirillum</taxon>
    </lineage>
</organism>
<dbReference type="Proteomes" id="UP000033220">
    <property type="component" value="Chromosome DSM 122"/>
</dbReference>